<dbReference type="KEGG" id="amog:QRX60_17295"/>
<proteinExistence type="predicted"/>
<dbReference type="RefSeq" id="WP_286001802.1">
    <property type="nucleotide sequence ID" value="NZ_CP127295.1"/>
</dbReference>
<dbReference type="InterPro" id="IPR013493">
    <property type="entry name" value="CHP02677"/>
</dbReference>
<dbReference type="EMBL" id="CP127295">
    <property type="protein sequence ID" value="WIY05514.1"/>
    <property type="molecule type" value="Genomic_DNA"/>
</dbReference>
<gene>
    <name evidence="1" type="ORF">QRX60_17295</name>
</gene>
<dbReference type="AlphaFoldDB" id="A0A9Y2JXM6"/>
<reference evidence="1 2" key="1">
    <citation type="submission" date="2023-06" db="EMBL/GenBank/DDBJ databases">
        <authorList>
            <person name="Oyuntsetseg B."/>
            <person name="Kim S.B."/>
        </authorList>
    </citation>
    <scope>NUCLEOTIDE SEQUENCE [LARGE SCALE GENOMIC DNA]</scope>
    <source>
        <strain evidence="1 2">4-36</strain>
    </source>
</reference>
<name>A0A9Y2JXM6_9PSEU</name>
<dbReference type="Pfam" id="PF09660">
    <property type="entry name" value="DUF2397"/>
    <property type="match status" value="1"/>
</dbReference>
<sequence>MDPIRVPPEMFRFTSGDRAGLDVSILHAFGEANERLETALSLDDVRAWLRSIGWLEAIEDDELTGRLKQLRDWNLVDVVQNHSENYRTAGEYERRNLQYSLTRQGEAAFAGVVHAMNVLAATGALQTAVLDAIADRLGDLVRELDRGTNRRIFTALLELEAHLEALRGNTKQFNGELQRLLRADGANLTTFHEVKASTVAYLQEFLTNLEHRAHTIAVRIQQVEDHGVGLMQLRALTGADLPQLTTSDPGPAWLEHRRAKWAGLRAWFLPVDGSQPRVEHLHIVARKAIITLLQVLDRITESRRRTSSAVSDFRELARWFTVVPAQDDLHRLWSTVFGLSSARHAHLAHPDPELISSTSAWAEAPPVEVSPLLRTSGRTERFSRTGKVRDVAAVRAARAEQARAERAELEAAWDMLDTGGPVRLSSFGTLDHSVFERLLDLLGRALGAAPGRGGGRRSTTSDGRIEIVLRLPRDGSTAVLTTPRGQFRGPDYDVEIRTAGQRPVRRTAGGRP</sequence>
<evidence type="ECO:0000313" key="2">
    <source>
        <dbReference type="Proteomes" id="UP001239397"/>
    </source>
</evidence>
<dbReference type="NCBIfam" id="TIGR02677">
    <property type="entry name" value="TIGR02677 family protein"/>
    <property type="match status" value="1"/>
</dbReference>
<protein>
    <submittedName>
        <fullName evidence="1">TIGR02677 family protein</fullName>
    </submittedName>
</protein>
<organism evidence="1 2">
    <name type="scientific">Amycolatopsis mongoliensis</name>
    <dbReference type="NCBI Taxonomy" id="715475"/>
    <lineage>
        <taxon>Bacteria</taxon>
        <taxon>Bacillati</taxon>
        <taxon>Actinomycetota</taxon>
        <taxon>Actinomycetes</taxon>
        <taxon>Pseudonocardiales</taxon>
        <taxon>Pseudonocardiaceae</taxon>
        <taxon>Amycolatopsis</taxon>
    </lineage>
</organism>
<accession>A0A9Y2JXM6</accession>
<evidence type="ECO:0000313" key="1">
    <source>
        <dbReference type="EMBL" id="WIY05514.1"/>
    </source>
</evidence>
<keyword evidence="2" id="KW-1185">Reference proteome</keyword>
<dbReference type="Proteomes" id="UP001239397">
    <property type="component" value="Chromosome"/>
</dbReference>